<proteinExistence type="predicted"/>
<accession>A0AAD3GZX6</accession>
<feature type="compositionally biased region" description="Basic and acidic residues" evidence="1">
    <location>
        <begin position="332"/>
        <end position="344"/>
    </location>
</feature>
<feature type="compositionally biased region" description="Polar residues" evidence="1">
    <location>
        <begin position="201"/>
        <end position="228"/>
    </location>
</feature>
<feature type="compositionally biased region" description="Polar residues" evidence="1">
    <location>
        <begin position="96"/>
        <end position="110"/>
    </location>
</feature>
<comment type="caution">
    <text evidence="2">The sequence shown here is derived from an EMBL/GenBank/DDBJ whole genome shotgun (WGS) entry which is preliminary data.</text>
</comment>
<gene>
    <name evidence="2" type="ORF">CTEN210_01477</name>
</gene>
<feature type="compositionally biased region" description="Low complexity" evidence="1">
    <location>
        <begin position="462"/>
        <end position="481"/>
    </location>
</feature>
<keyword evidence="3" id="KW-1185">Reference proteome</keyword>
<evidence type="ECO:0000313" key="2">
    <source>
        <dbReference type="EMBL" id="GFH45003.1"/>
    </source>
</evidence>
<dbReference type="AlphaFoldDB" id="A0AAD3GZX6"/>
<evidence type="ECO:0008006" key="4">
    <source>
        <dbReference type="Google" id="ProtNLM"/>
    </source>
</evidence>
<organism evidence="2 3">
    <name type="scientific">Chaetoceros tenuissimus</name>
    <dbReference type="NCBI Taxonomy" id="426638"/>
    <lineage>
        <taxon>Eukaryota</taxon>
        <taxon>Sar</taxon>
        <taxon>Stramenopiles</taxon>
        <taxon>Ochrophyta</taxon>
        <taxon>Bacillariophyta</taxon>
        <taxon>Coscinodiscophyceae</taxon>
        <taxon>Chaetocerotophycidae</taxon>
        <taxon>Chaetocerotales</taxon>
        <taxon>Chaetocerotaceae</taxon>
        <taxon>Chaetoceros</taxon>
    </lineage>
</organism>
<feature type="region of interest" description="Disordered" evidence="1">
    <location>
        <begin position="635"/>
        <end position="668"/>
    </location>
</feature>
<feature type="compositionally biased region" description="Low complexity" evidence="1">
    <location>
        <begin position="645"/>
        <end position="661"/>
    </location>
</feature>
<evidence type="ECO:0000313" key="3">
    <source>
        <dbReference type="Proteomes" id="UP001054902"/>
    </source>
</evidence>
<feature type="region of interest" description="Disordered" evidence="1">
    <location>
        <begin position="96"/>
        <end position="119"/>
    </location>
</feature>
<feature type="compositionally biased region" description="Low complexity" evidence="1">
    <location>
        <begin position="413"/>
        <end position="422"/>
    </location>
</feature>
<feature type="compositionally biased region" description="Low complexity" evidence="1">
    <location>
        <begin position="496"/>
        <end position="510"/>
    </location>
</feature>
<feature type="region of interest" description="Disordered" evidence="1">
    <location>
        <begin position="389"/>
        <end position="575"/>
    </location>
</feature>
<dbReference type="CDD" id="cd14809">
    <property type="entry name" value="bZIP_AUREO-like"/>
    <property type="match status" value="1"/>
</dbReference>
<dbReference type="Gene3D" id="3.30.450.20">
    <property type="entry name" value="PAS domain"/>
    <property type="match status" value="1"/>
</dbReference>
<feature type="region of interest" description="Disordered" evidence="1">
    <location>
        <begin position="1"/>
        <end position="24"/>
    </location>
</feature>
<evidence type="ECO:0000256" key="1">
    <source>
        <dbReference type="SAM" id="MobiDB-lite"/>
    </source>
</evidence>
<name>A0AAD3GZX6_9STRA</name>
<feature type="region of interest" description="Disordered" evidence="1">
    <location>
        <begin position="331"/>
        <end position="352"/>
    </location>
</feature>
<feature type="region of interest" description="Disordered" evidence="1">
    <location>
        <begin position="37"/>
        <end position="61"/>
    </location>
</feature>
<sequence>MQNNNGMNQDDSPPQQENVNGPYSQQDMNLIQNHFSNANQYSRPPNVQNYSLNGNNNYRRSMLNPQNQQVAIDVNNNMNIQHMMYQQSLNTVGSMMASSSQSYTEDNQGDSSTTTSSSAAAHFHHPMQQNMYNRSSNVSSNIQPPQLQSCDQFGNALINNNTLGGVPIPPVPANASTAVQVHVAAAAAAAAAAPPKGYHGQNPSSDETSNSKGKSNTNRSQQDVSNLTAEEKKQQNRERNREHAKSTRLRKKAYVSKLKELVDGLHQERSEEVRKRRVEQQHLAEVQRVRRTVINDFLQNHSTYESDPKKWSTILEDDFVLIQPVTPFRSFPKGEIEDSSDRERRKTKGVENLINDAASMSVMVESVGNRSARWRHIKRDEFLNREGTRTDTIRTRMPHSIVRQDSRLQHAISSLSSSSGYSTGNGSGGDSGEENKKRKKGPAKAGKIDKNGNGSNKRKKVSSSSSGGSGQSNDQQNGTQNLFHDYHAQPLPDPKLSSGESEGSNSLTGNDSDNAVVGKVYIDSSSEDEDRVRRSHRRKRSAPPANEIDTDAGVKAPKPTDKGIYSKDATNESDSAAPVSILNRESMPSNLPANIAKTGGIFHNVRPVNVRPVIAPSNPRLSVAPVTKLPPFAGLGKTAPKIQQSDPNASVSRSNSSNSNSLPFATTQQQKSMNVEFGTGAKVSVQQPIIPAPVVLSSSRAVNIIGAINDTNSDDMSAQKIQAFYHVNEDDMCLTDNVLMCPYIFRTQDAVLCGALAECVMPGMLRASFSARNKLTNIEMVYDAMGFMQQLGRASGNEAVAEIIPNSLEMSLQPTNDEPRVITTSKAPYAIVSANRCWTELTKFTQEEVEQQELTIIEGERTDPELTVRESKPHHKPNEIAQGRPACSTNIYYDKYGKAFIAFVASYPLTNTSNEVTHILHTFTKLPEYQ</sequence>
<dbReference type="EMBL" id="BLLK01000020">
    <property type="protein sequence ID" value="GFH45003.1"/>
    <property type="molecule type" value="Genomic_DNA"/>
</dbReference>
<dbReference type="Proteomes" id="UP001054902">
    <property type="component" value="Unassembled WGS sequence"/>
</dbReference>
<protein>
    <recommendedName>
        <fullName evidence="4">BZIP domain-containing protein</fullName>
    </recommendedName>
</protein>
<reference evidence="2 3" key="1">
    <citation type="journal article" date="2021" name="Sci. Rep.">
        <title>The genome of the diatom Chaetoceros tenuissimus carries an ancient integrated fragment of an extant virus.</title>
        <authorList>
            <person name="Hongo Y."/>
            <person name="Kimura K."/>
            <person name="Takaki Y."/>
            <person name="Yoshida Y."/>
            <person name="Baba S."/>
            <person name="Kobayashi G."/>
            <person name="Nagasaki K."/>
            <person name="Hano T."/>
            <person name="Tomaru Y."/>
        </authorList>
    </citation>
    <scope>NUCLEOTIDE SEQUENCE [LARGE SCALE GENOMIC DNA]</scope>
    <source>
        <strain evidence="2 3">NIES-3715</strain>
    </source>
</reference>
<feature type="compositionally biased region" description="Basic and acidic residues" evidence="1">
    <location>
        <begin position="229"/>
        <end position="245"/>
    </location>
</feature>
<feature type="region of interest" description="Disordered" evidence="1">
    <location>
        <begin position="193"/>
        <end position="252"/>
    </location>
</feature>